<keyword evidence="7" id="KW-1185">Reference proteome</keyword>
<name>A0A2D2Q2R7_PARLV</name>
<evidence type="ECO:0000256" key="3">
    <source>
        <dbReference type="ARBA" id="ARBA00022989"/>
    </source>
</evidence>
<sequence length="865" mass="92922">MRLQGGGDRLELHLDSAWQPQSFEIQQQQARLVGQRQEEALAIRLQQFPLERLRIVPPQLPETAIIAGTASGQLRLQGWSSGQGSLSIERPGLGAWRGDRLDLQFALAPNRLSLGQGEFQKGESQYQFSADLQPQRLAAQLRIAQGNLEDLTGLATVLGLGNTKTYGSAADLGTPSAGAGPDALLLTQIRRLAEIEMLQAQAALVRRPHLIPPLSKLQGDFSGQISLSQTPQSGLVANFDLSGQDWQWGNYAIDRILSRGRFAQQQLVLSTMEVVANGGQLQLNGTIGGSTQKAQLTLQQFPISTFASLLPPGIDLEGTVNGHAVITGTWQRPIFVGEASLGDARLNQRPLEAANATFRYGQNRLALQAVARFDTPEPLTITGSVPLPYPLDPDPLPDQRLALDVAIKDEGLSLINAFTDQVQWQQGKGTLQAQLRGTWQQPLINGVLSVDDAVLKTPTFTAPLTNVSARVRFDRDRLRVDGIQGVFSQGQITMAGVLPIQQPLAADDVDAETPLTISLNQLQVNAREIYQGTVNGTLVITDTLLSPDIGGSVQLSRGRLDLGAIAGFGNGNGAPTVRTPLFEQPVFENLQIQLVDTLQVTRAPFLNLNATGSLTLNGALDTLQPAGEIRLTSGQLNLFTTLFLLQRRRDNYVRFTPANGLDPDLNLTLAATATEVFTPGTTRLGDFGTATATSIGTLNTVRITARINGRASQFQTNLPAVLELSSSPPRSNAELLTLMGGGASSDQNQVSGEALVANIAGSALFNNLQAAIDRATGNRTSFRIFPAVVPPDRKAQSSTPALAVGAEVGFQINNFTSVSLLQLLTAPSDPTRFNLGFQVNEHIRLGSQISTNGEGTGFLEFRRRF</sequence>
<protein>
    <recommendedName>
        <fullName evidence="5">Translocation and assembly module TamB C-terminal domain-containing protein</fullName>
    </recommendedName>
</protein>
<gene>
    <name evidence="6" type="ORF">BRW62_08745</name>
</gene>
<evidence type="ECO:0000256" key="4">
    <source>
        <dbReference type="ARBA" id="ARBA00023136"/>
    </source>
</evidence>
<keyword evidence="2" id="KW-0812">Transmembrane</keyword>
<organism evidence="6 7">
    <name type="scientific">Parathermosynechococcus lividus PCC 6715</name>
    <dbReference type="NCBI Taxonomy" id="1917166"/>
    <lineage>
        <taxon>Bacteria</taxon>
        <taxon>Bacillati</taxon>
        <taxon>Cyanobacteriota</taxon>
        <taxon>Cyanophyceae</taxon>
        <taxon>Acaryochloridales</taxon>
        <taxon>Thermosynechococcaceae</taxon>
        <taxon>Parathermosynechococcus</taxon>
    </lineage>
</organism>
<dbReference type="KEGG" id="slw:BRW62_08745"/>
<reference evidence="7" key="2">
    <citation type="journal article" date="2022" name="Front. Microbiol.">
        <title>Comparative Genomic Analysis Revealed Distinct Molecular Components and Organization of CO2-Concentrating Mechanism in Thermophilic Cyanobacteria.</title>
        <authorList>
            <person name="Tang J."/>
            <person name="Zhou H."/>
            <person name="Yao D."/>
            <person name="Riaz S."/>
            <person name="You D."/>
            <person name="Klepacz-Smolka A."/>
            <person name="Daroch M."/>
        </authorList>
    </citation>
    <scope>NUCLEOTIDE SEQUENCE [LARGE SCALE GENOMIC DNA]</scope>
    <source>
        <strain evidence="7">PCC 6715</strain>
    </source>
</reference>
<feature type="domain" description="Translocation and assembly module TamB C-terminal" evidence="5">
    <location>
        <begin position="488"/>
        <end position="865"/>
    </location>
</feature>
<evidence type="ECO:0000313" key="7">
    <source>
        <dbReference type="Proteomes" id="UP000231057"/>
    </source>
</evidence>
<dbReference type="PANTHER" id="PTHR34457">
    <property type="entry name" value="EMBRYO DEFECTIVE 2410"/>
    <property type="match status" value="1"/>
</dbReference>
<dbReference type="Pfam" id="PF04357">
    <property type="entry name" value="TamB"/>
    <property type="match status" value="1"/>
</dbReference>
<dbReference type="RefSeq" id="WP_198405979.1">
    <property type="nucleotide sequence ID" value="NZ_CP018092.1"/>
</dbReference>
<dbReference type="Proteomes" id="UP000231057">
    <property type="component" value="Chromosome"/>
</dbReference>
<dbReference type="AlphaFoldDB" id="A0A2D2Q2R7"/>
<accession>A0A2D2Q2R7</accession>
<comment type="subcellular location">
    <subcellularLocation>
        <location evidence="1">Membrane</location>
        <topology evidence="1">Single-pass membrane protein</topology>
    </subcellularLocation>
</comment>
<dbReference type="PANTHER" id="PTHR34457:SF3">
    <property type="entry name" value="PROTEIN TIC236, CHLOROPLASTIC"/>
    <property type="match status" value="1"/>
</dbReference>
<dbReference type="GO" id="GO:0005886">
    <property type="term" value="C:plasma membrane"/>
    <property type="evidence" value="ECO:0007669"/>
    <property type="project" value="InterPro"/>
</dbReference>
<keyword evidence="3" id="KW-1133">Transmembrane helix</keyword>
<evidence type="ECO:0000256" key="1">
    <source>
        <dbReference type="ARBA" id="ARBA00004167"/>
    </source>
</evidence>
<dbReference type="EMBL" id="CP018092">
    <property type="protein sequence ID" value="ATS18821.1"/>
    <property type="molecule type" value="Genomic_DNA"/>
</dbReference>
<keyword evidence="4" id="KW-0472">Membrane</keyword>
<dbReference type="InterPro" id="IPR053022">
    <property type="entry name" value="Chloroplast_translocon_comp"/>
</dbReference>
<evidence type="ECO:0000256" key="2">
    <source>
        <dbReference type="ARBA" id="ARBA00022692"/>
    </source>
</evidence>
<evidence type="ECO:0000259" key="5">
    <source>
        <dbReference type="Pfam" id="PF04357"/>
    </source>
</evidence>
<proteinExistence type="predicted"/>
<dbReference type="InterPro" id="IPR007452">
    <property type="entry name" value="TamB_C"/>
</dbReference>
<reference evidence="6 7" key="1">
    <citation type="submission" date="2016-11" db="EMBL/GenBank/DDBJ databases">
        <title>Complete genome sequence of thermophilic cyanobacteria strain Synechococcus sp. PCC6715.</title>
        <authorList>
            <person name="Tang J."/>
            <person name="Daroch M."/>
            <person name="Liang Y."/>
            <person name="Jiang D."/>
            <person name="Shah M."/>
        </authorList>
    </citation>
    <scope>NUCLEOTIDE SEQUENCE [LARGE SCALE GENOMIC DNA]</scope>
    <source>
        <strain evidence="6 7">PCC 6715</strain>
    </source>
</reference>
<evidence type="ECO:0000313" key="6">
    <source>
        <dbReference type="EMBL" id="ATS18821.1"/>
    </source>
</evidence>
<dbReference type="GO" id="GO:0009306">
    <property type="term" value="P:protein secretion"/>
    <property type="evidence" value="ECO:0007669"/>
    <property type="project" value="InterPro"/>
</dbReference>